<comment type="caution">
    <text evidence="1">The sequence shown here is derived from an EMBL/GenBank/DDBJ whole genome shotgun (WGS) entry which is preliminary data.</text>
</comment>
<dbReference type="Proteomes" id="UP000789920">
    <property type="component" value="Unassembled WGS sequence"/>
</dbReference>
<gene>
    <name evidence="1" type="ORF">RPERSI_LOCUS5485</name>
</gene>
<keyword evidence="2" id="KW-1185">Reference proteome</keyword>
<feature type="non-terminal residue" evidence="1">
    <location>
        <position position="467"/>
    </location>
</feature>
<reference evidence="1" key="1">
    <citation type="submission" date="2021-06" db="EMBL/GenBank/DDBJ databases">
        <authorList>
            <person name="Kallberg Y."/>
            <person name="Tangrot J."/>
            <person name="Rosling A."/>
        </authorList>
    </citation>
    <scope>NUCLEOTIDE SEQUENCE</scope>
    <source>
        <strain evidence="1">MA461A</strain>
    </source>
</reference>
<dbReference type="EMBL" id="CAJVQC010008219">
    <property type="protein sequence ID" value="CAG8589669.1"/>
    <property type="molecule type" value="Genomic_DNA"/>
</dbReference>
<organism evidence="1 2">
    <name type="scientific">Racocetra persica</name>
    <dbReference type="NCBI Taxonomy" id="160502"/>
    <lineage>
        <taxon>Eukaryota</taxon>
        <taxon>Fungi</taxon>
        <taxon>Fungi incertae sedis</taxon>
        <taxon>Mucoromycota</taxon>
        <taxon>Glomeromycotina</taxon>
        <taxon>Glomeromycetes</taxon>
        <taxon>Diversisporales</taxon>
        <taxon>Gigasporaceae</taxon>
        <taxon>Racocetra</taxon>
    </lineage>
</organism>
<evidence type="ECO:0000313" key="2">
    <source>
        <dbReference type="Proteomes" id="UP000789920"/>
    </source>
</evidence>
<evidence type="ECO:0000313" key="1">
    <source>
        <dbReference type="EMBL" id="CAG8589669.1"/>
    </source>
</evidence>
<proteinExistence type="predicted"/>
<name>A0ACA9MH33_9GLOM</name>
<accession>A0ACA9MH33</accession>
<sequence length="467" mass="51344">MIKNSFKSLLLAFVGITTCLVIVGSAYSCDPSTCKPPNCFCAGTTPPGDDSVQTSTLAVVNQLLGTRKNPNGCPIKSTYYVSIQYTNMSMVTEWYASGHEVADHTITHVGPSPENEITGCKEALNAFAGLPNDKISGFRTPYLNWTVDTFNTLSKLGFKYDSSVTALNDDASWPYTLDNGLYNDCWKGFCNPAILKIPGFFEIPMSALIDEQGLPHLMDPYLDNTTDVVKKWLQDNFNRHLKQGKTPFGVYIHPIQLSTLIPNRNPAPMIQMLQEFFDWALAQPNVWFVTSQQLLTWMKNPVSASKLKDYEPFQCKAPKIDKKICNGLTDDGLLETCSFANGSWSTCYGCPSSDITVANPVPSSSSSRHRLPTNCDTVWWDPIGNTCLCTDSSCAYVDTSVPMPGPNQTSPSGSNPTSNGQSNGQKSDASSLLSSPVLVLLNVFIMTRVELYEFYLYAYRVNAIALG</sequence>
<protein>
    <submittedName>
        <fullName evidence="1">34493_t:CDS:1</fullName>
    </submittedName>
</protein>